<comment type="caution">
    <text evidence="1">The sequence shown here is derived from an EMBL/GenBank/DDBJ whole genome shotgun (WGS) entry which is preliminary data.</text>
</comment>
<accession>A0A1J4V1L6</accession>
<name>A0A1J4V1L6_9BACT</name>
<gene>
    <name evidence="1" type="ORF">AUJ22_00665</name>
</gene>
<proteinExistence type="predicted"/>
<dbReference type="EMBL" id="MNVM01000010">
    <property type="protein sequence ID" value="OIO29840.1"/>
    <property type="molecule type" value="Genomic_DNA"/>
</dbReference>
<evidence type="ECO:0000313" key="2">
    <source>
        <dbReference type="Proteomes" id="UP000185769"/>
    </source>
</evidence>
<protein>
    <submittedName>
        <fullName evidence="1">Uncharacterized protein</fullName>
    </submittedName>
</protein>
<sequence>MKKPKIKVLVVDRPLEPEELIDGKFFRSYQCEYDIIVSLTNKKITEIIFFNGQLISQLEKIFRSLISEEFFLFYLINLNSMEENIFFDTMSEKFKIIEKSSLTSLEKEEKEFSESFQKAIM</sequence>
<reference evidence="1 2" key="1">
    <citation type="journal article" date="2016" name="Environ. Microbiol.">
        <title>Genomic resolution of a cold subsurface aquifer community provides metabolic insights for novel microbes adapted to high CO concentrations.</title>
        <authorList>
            <person name="Probst A.J."/>
            <person name="Castelle C.J."/>
            <person name="Singh A."/>
            <person name="Brown C.T."/>
            <person name="Anantharaman K."/>
            <person name="Sharon I."/>
            <person name="Hug L.A."/>
            <person name="Burstein D."/>
            <person name="Emerson J.B."/>
            <person name="Thomas B.C."/>
            <person name="Banfield J.F."/>
        </authorList>
    </citation>
    <scope>NUCLEOTIDE SEQUENCE [LARGE SCALE GENOMIC DNA]</scope>
    <source>
        <strain evidence="1">CG1_02_31_12</strain>
    </source>
</reference>
<dbReference type="AlphaFoldDB" id="A0A1J4V1L6"/>
<dbReference type="Proteomes" id="UP000185769">
    <property type="component" value="Unassembled WGS sequence"/>
</dbReference>
<organism evidence="1 2">
    <name type="scientific">Candidatus Nomurabacteria bacterium CG1_02_31_12</name>
    <dbReference type="NCBI Taxonomy" id="1805280"/>
    <lineage>
        <taxon>Bacteria</taxon>
        <taxon>Candidatus Nomuraibacteriota</taxon>
    </lineage>
</organism>
<evidence type="ECO:0000313" key="1">
    <source>
        <dbReference type="EMBL" id="OIO29840.1"/>
    </source>
</evidence>